<keyword evidence="2" id="KW-0812">Transmembrane</keyword>
<gene>
    <name evidence="3" type="ORF">BCR32DRAFT_243740</name>
</gene>
<dbReference type="AlphaFoldDB" id="A0A1Y1XB38"/>
<evidence type="ECO:0000256" key="1">
    <source>
        <dbReference type="SAM" id="MobiDB-lite"/>
    </source>
</evidence>
<evidence type="ECO:0000313" key="4">
    <source>
        <dbReference type="Proteomes" id="UP000193944"/>
    </source>
</evidence>
<comment type="caution">
    <text evidence="3">The sequence shown here is derived from an EMBL/GenBank/DDBJ whole genome shotgun (WGS) entry which is preliminary data.</text>
</comment>
<keyword evidence="2" id="KW-0472">Membrane</keyword>
<accession>A0A1Y1XB38</accession>
<evidence type="ECO:0008006" key="5">
    <source>
        <dbReference type="Google" id="ProtNLM"/>
    </source>
</evidence>
<evidence type="ECO:0000313" key="3">
    <source>
        <dbReference type="EMBL" id="ORX82972.1"/>
    </source>
</evidence>
<proteinExistence type="predicted"/>
<feature type="transmembrane region" description="Helical" evidence="2">
    <location>
        <begin position="141"/>
        <end position="160"/>
    </location>
</feature>
<keyword evidence="4" id="KW-1185">Reference proteome</keyword>
<keyword evidence="2" id="KW-1133">Transmembrane helix</keyword>
<feature type="transmembrane region" description="Helical" evidence="2">
    <location>
        <begin position="200"/>
        <end position="220"/>
    </location>
</feature>
<name>A0A1Y1XB38_9FUNG</name>
<dbReference type="Proteomes" id="UP000193944">
    <property type="component" value="Unassembled WGS sequence"/>
</dbReference>
<evidence type="ECO:0000256" key="2">
    <source>
        <dbReference type="SAM" id="Phobius"/>
    </source>
</evidence>
<feature type="transmembrane region" description="Helical" evidence="2">
    <location>
        <begin position="24"/>
        <end position="41"/>
    </location>
</feature>
<feature type="region of interest" description="Disordered" evidence="1">
    <location>
        <begin position="256"/>
        <end position="275"/>
    </location>
</feature>
<reference evidence="3 4" key="1">
    <citation type="submission" date="2016-08" db="EMBL/GenBank/DDBJ databases">
        <title>A Parts List for Fungal Cellulosomes Revealed by Comparative Genomics.</title>
        <authorList>
            <consortium name="DOE Joint Genome Institute"/>
            <person name="Haitjema C.H."/>
            <person name="Gilmore S.P."/>
            <person name="Henske J.K."/>
            <person name="Solomon K.V."/>
            <person name="De Groot R."/>
            <person name="Kuo A."/>
            <person name="Mondo S.J."/>
            <person name="Salamov A.A."/>
            <person name="Labutti K."/>
            <person name="Zhao Z."/>
            <person name="Chiniquy J."/>
            <person name="Barry K."/>
            <person name="Brewer H.M."/>
            <person name="Purvine S.O."/>
            <person name="Wright A.T."/>
            <person name="Boxma B."/>
            <person name="Van Alen T."/>
            <person name="Hackstein J.H."/>
            <person name="Baker S.E."/>
            <person name="Grigoriev I.V."/>
            <person name="O'Malley M.A."/>
        </authorList>
    </citation>
    <scope>NUCLEOTIDE SEQUENCE [LARGE SCALE GENOMIC DNA]</scope>
    <source>
        <strain evidence="3 4">S4</strain>
    </source>
</reference>
<dbReference type="EMBL" id="MCFG01000083">
    <property type="protein sequence ID" value="ORX82972.1"/>
    <property type="molecule type" value="Genomic_DNA"/>
</dbReference>
<feature type="transmembrane region" description="Helical" evidence="2">
    <location>
        <begin position="53"/>
        <end position="71"/>
    </location>
</feature>
<feature type="transmembrane region" description="Helical" evidence="2">
    <location>
        <begin position="92"/>
        <end position="111"/>
    </location>
</feature>
<organism evidence="3 4">
    <name type="scientific">Anaeromyces robustus</name>
    <dbReference type="NCBI Taxonomy" id="1754192"/>
    <lineage>
        <taxon>Eukaryota</taxon>
        <taxon>Fungi</taxon>
        <taxon>Fungi incertae sedis</taxon>
        <taxon>Chytridiomycota</taxon>
        <taxon>Chytridiomycota incertae sedis</taxon>
        <taxon>Neocallimastigomycetes</taxon>
        <taxon>Neocallimastigales</taxon>
        <taxon>Neocallimastigaceae</taxon>
        <taxon>Anaeromyces</taxon>
    </lineage>
</organism>
<reference evidence="3 4" key="2">
    <citation type="submission" date="2016-08" db="EMBL/GenBank/DDBJ databases">
        <title>Pervasive Adenine N6-methylation of Active Genes in Fungi.</title>
        <authorList>
            <consortium name="DOE Joint Genome Institute"/>
            <person name="Mondo S.J."/>
            <person name="Dannebaum R.O."/>
            <person name="Kuo R.C."/>
            <person name="Labutti K."/>
            <person name="Haridas S."/>
            <person name="Kuo A."/>
            <person name="Salamov A."/>
            <person name="Ahrendt S.R."/>
            <person name="Lipzen A."/>
            <person name="Sullivan W."/>
            <person name="Andreopoulos W.B."/>
            <person name="Clum A."/>
            <person name="Lindquist E."/>
            <person name="Daum C."/>
            <person name="Ramamoorthy G.K."/>
            <person name="Gryganskyi A."/>
            <person name="Culley D."/>
            <person name="Magnuson J.K."/>
            <person name="James T.Y."/>
            <person name="O'Malley M.A."/>
            <person name="Stajich J.E."/>
            <person name="Spatafora J.W."/>
            <person name="Visel A."/>
            <person name="Grigoriev I.V."/>
        </authorList>
    </citation>
    <scope>NUCLEOTIDE SEQUENCE [LARGE SCALE GENOMIC DNA]</scope>
    <source>
        <strain evidence="3 4">S4</strain>
    </source>
</reference>
<protein>
    <recommendedName>
        <fullName evidence="5">G-protein coupled receptors family 3 profile domain-containing protein</fullName>
    </recommendedName>
</protein>
<feature type="transmembrane region" description="Helical" evidence="2">
    <location>
        <begin position="172"/>
        <end position="194"/>
    </location>
</feature>
<sequence length="313" mass="36452">MILSLIFLFIPSFKPIFNFLPNDFYILSILGIIMVLCIGFTEMGDITVFKCHLRLYLLTVGFSLNMVTFLYKLIITFPEENDISNWIEQHRYLFLLSFIIIDLIMNGLLLIEPYEIKNIEGNGEHFNICELRATFSKIIEYIFFFFKFIVFLGIILLAFLEWNIKSIMIDLRFFISTIYIDVLSLLLVLIMDIFNINNYIGYFIIKIMIYIVYSISNYIFMYGFKIVYFFVNKVVGDKEEGIETIINNLKNGMDVSSNTSSKISTNTSNSSKSNRKSNAVLLYQKMLNYHGREEINSSLTNSKTSKNNNSNSI</sequence>